<dbReference type="PANTHER" id="PTHR43304">
    <property type="entry name" value="PHYTOCHROME-LIKE PROTEIN CPH1"/>
    <property type="match status" value="1"/>
</dbReference>
<dbReference type="RefSeq" id="WP_211249098.1">
    <property type="nucleotide sequence ID" value="NZ_CP101873.1"/>
</dbReference>
<proteinExistence type="predicted"/>
<dbReference type="SMART" id="SM00388">
    <property type="entry name" value="HisKA"/>
    <property type="match status" value="1"/>
</dbReference>
<dbReference type="InterPro" id="IPR052162">
    <property type="entry name" value="Sensor_kinase/Photoreceptor"/>
</dbReference>
<dbReference type="AlphaFoldDB" id="A0AAF0PJ48"/>
<dbReference type="Pfam" id="PF00512">
    <property type="entry name" value="HisKA"/>
    <property type="match status" value="1"/>
</dbReference>
<dbReference type="PROSITE" id="PS50113">
    <property type="entry name" value="PAC"/>
    <property type="match status" value="1"/>
</dbReference>
<dbReference type="Gene3D" id="3.30.450.40">
    <property type="match status" value="1"/>
</dbReference>
<dbReference type="PROSITE" id="PS50109">
    <property type="entry name" value="HIS_KIN"/>
    <property type="match status" value="1"/>
</dbReference>
<dbReference type="PANTHER" id="PTHR43304:SF1">
    <property type="entry name" value="PAC DOMAIN-CONTAINING PROTEIN"/>
    <property type="match status" value="1"/>
</dbReference>
<dbReference type="FunFam" id="3.30.565.10:FF:000006">
    <property type="entry name" value="Sensor histidine kinase WalK"/>
    <property type="match status" value="1"/>
</dbReference>
<feature type="domain" description="Histidine kinase" evidence="8">
    <location>
        <begin position="436"/>
        <end position="649"/>
    </location>
</feature>
<protein>
    <recommendedName>
        <fullName evidence="2">histidine kinase</fullName>
        <ecNumber evidence="2">2.7.13.3</ecNumber>
    </recommendedName>
</protein>
<dbReference type="InterPro" id="IPR013656">
    <property type="entry name" value="PAS_4"/>
</dbReference>
<reference evidence="11 12" key="1">
    <citation type="submission" date="2022-07" db="EMBL/GenBank/DDBJ databases">
        <title>Two temperate virus in Haloterrigena jeotgali A29.</title>
        <authorList>
            <person name="Deng X."/>
        </authorList>
    </citation>
    <scope>NUCLEOTIDE SEQUENCE [LARGE SCALE GENOMIC DNA]</scope>
    <source>
        <strain evidence="11 12">A29</strain>
    </source>
</reference>
<evidence type="ECO:0000256" key="6">
    <source>
        <dbReference type="SAM" id="Coils"/>
    </source>
</evidence>
<dbReference type="InterPro" id="IPR036097">
    <property type="entry name" value="HisK_dim/P_sf"/>
</dbReference>
<keyword evidence="5" id="KW-0418">Kinase</keyword>
<dbReference type="InterPro" id="IPR003594">
    <property type="entry name" value="HATPase_dom"/>
</dbReference>
<dbReference type="InterPro" id="IPR036890">
    <property type="entry name" value="HATPase_C_sf"/>
</dbReference>
<dbReference type="SUPFAM" id="SSF55785">
    <property type="entry name" value="PYP-like sensor domain (PAS domain)"/>
    <property type="match status" value="2"/>
</dbReference>
<dbReference type="SUPFAM" id="SSF55781">
    <property type="entry name" value="GAF domain-like"/>
    <property type="match status" value="1"/>
</dbReference>
<dbReference type="InterPro" id="IPR000700">
    <property type="entry name" value="PAS-assoc_C"/>
</dbReference>
<feature type="domain" description="PAS" evidence="9">
    <location>
        <begin position="181"/>
        <end position="251"/>
    </location>
</feature>
<keyword evidence="11" id="KW-0067">ATP-binding</keyword>
<dbReference type="InterPro" id="IPR003018">
    <property type="entry name" value="GAF"/>
</dbReference>
<dbReference type="GO" id="GO:0000155">
    <property type="term" value="F:phosphorelay sensor kinase activity"/>
    <property type="evidence" value="ECO:0007669"/>
    <property type="project" value="InterPro"/>
</dbReference>
<dbReference type="InterPro" id="IPR004358">
    <property type="entry name" value="Sig_transdc_His_kin-like_C"/>
</dbReference>
<evidence type="ECO:0000313" key="11">
    <source>
        <dbReference type="EMBL" id="WMT09553.1"/>
    </source>
</evidence>
<dbReference type="GO" id="GO:0005524">
    <property type="term" value="F:ATP binding"/>
    <property type="evidence" value="ECO:0007669"/>
    <property type="project" value="UniProtKB-KW"/>
</dbReference>
<dbReference type="CDD" id="cd00082">
    <property type="entry name" value="HisKA"/>
    <property type="match status" value="1"/>
</dbReference>
<dbReference type="SMART" id="SM00387">
    <property type="entry name" value="HATPase_c"/>
    <property type="match status" value="1"/>
</dbReference>
<dbReference type="Proteomes" id="UP001224926">
    <property type="component" value="Chromosome"/>
</dbReference>
<keyword evidence="3" id="KW-0597">Phosphoprotein</keyword>
<dbReference type="SUPFAM" id="SSF55874">
    <property type="entry name" value="ATPase domain of HSP90 chaperone/DNA topoisomerase II/histidine kinase"/>
    <property type="match status" value="1"/>
</dbReference>
<dbReference type="NCBIfam" id="TIGR00229">
    <property type="entry name" value="sensory_box"/>
    <property type="match status" value="1"/>
</dbReference>
<evidence type="ECO:0000313" key="12">
    <source>
        <dbReference type="Proteomes" id="UP001224926"/>
    </source>
</evidence>
<feature type="domain" description="PAC" evidence="10">
    <location>
        <begin position="356"/>
        <end position="418"/>
    </location>
</feature>
<dbReference type="PROSITE" id="PS50112">
    <property type="entry name" value="PAS"/>
    <property type="match status" value="1"/>
</dbReference>
<evidence type="ECO:0000256" key="4">
    <source>
        <dbReference type="ARBA" id="ARBA00022679"/>
    </source>
</evidence>
<keyword evidence="4" id="KW-0808">Transferase</keyword>
<accession>A0AAF0PJ48</accession>
<dbReference type="Pfam" id="PF01590">
    <property type="entry name" value="GAF"/>
    <property type="match status" value="1"/>
</dbReference>
<dbReference type="InterPro" id="IPR029016">
    <property type="entry name" value="GAF-like_dom_sf"/>
</dbReference>
<keyword evidence="12" id="KW-1185">Reference proteome</keyword>
<evidence type="ECO:0000259" key="8">
    <source>
        <dbReference type="PROSITE" id="PS50109"/>
    </source>
</evidence>
<evidence type="ECO:0000256" key="5">
    <source>
        <dbReference type="ARBA" id="ARBA00022777"/>
    </source>
</evidence>
<dbReference type="EMBL" id="CP101873">
    <property type="protein sequence ID" value="WMT09553.1"/>
    <property type="molecule type" value="Genomic_DNA"/>
</dbReference>
<evidence type="ECO:0000256" key="1">
    <source>
        <dbReference type="ARBA" id="ARBA00000085"/>
    </source>
</evidence>
<evidence type="ECO:0000256" key="3">
    <source>
        <dbReference type="ARBA" id="ARBA00022553"/>
    </source>
</evidence>
<dbReference type="Gene3D" id="1.10.287.130">
    <property type="match status" value="1"/>
</dbReference>
<dbReference type="InterPro" id="IPR005467">
    <property type="entry name" value="His_kinase_dom"/>
</dbReference>
<evidence type="ECO:0000256" key="2">
    <source>
        <dbReference type="ARBA" id="ARBA00012438"/>
    </source>
</evidence>
<evidence type="ECO:0000259" key="9">
    <source>
        <dbReference type="PROSITE" id="PS50112"/>
    </source>
</evidence>
<feature type="coiled-coil region" evidence="6">
    <location>
        <begin position="406"/>
        <end position="433"/>
    </location>
</feature>
<dbReference type="PRINTS" id="PR00344">
    <property type="entry name" value="BCTRLSENSOR"/>
</dbReference>
<evidence type="ECO:0000256" key="7">
    <source>
        <dbReference type="SAM" id="MobiDB-lite"/>
    </source>
</evidence>
<dbReference type="InterPro" id="IPR000014">
    <property type="entry name" value="PAS"/>
</dbReference>
<dbReference type="SMART" id="SM00091">
    <property type="entry name" value="PAS"/>
    <property type="match status" value="1"/>
</dbReference>
<organism evidence="11 12">
    <name type="scientific">Natrinema thermotolerans</name>
    <dbReference type="NCBI Taxonomy" id="121872"/>
    <lineage>
        <taxon>Archaea</taxon>
        <taxon>Methanobacteriati</taxon>
        <taxon>Methanobacteriota</taxon>
        <taxon>Stenosarchaea group</taxon>
        <taxon>Halobacteria</taxon>
        <taxon>Halobacteriales</taxon>
        <taxon>Natrialbaceae</taxon>
        <taxon>Natrinema</taxon>
    </lineage>
</organism>
<dbReference type="Pfam" id="PF02518">
    <property type="entry name" value="HATPase_c"/>
    <property type="match status" value="1"/>
</dbReference>
<sequence>MASSADTDPHPRIRHQVVVAELGQQALETDDIDQLMHDACVAVAETLSNDYCKVLELLPGGDELFLRQGVGWREGLVGSAIVPTDRGSQAGYTLLSEEPVVVDDLRTEERFSGPELLTSHDVVGGISVIIGSIENPWGILGVHATEKHEFTDHDVTFVKNVANVLAAAIEETRAKRKLEERETELERTFERITDGFVGLDEDWTITYANERGKNVLDPEDEGLVGENFWEVFEPALGTTFEEEYREAVRTQEPTSFEEYYPPLGTWFEVHAYPSESGLSVYFRDVTKRKERERKLKESERRYRTLAEFFPNGIVTLFGADLEYTLAAGQAFAELPISPADVEERTPAQVWGDTVAADLEPALRAALDGDETSVEFQYVNRDWRVHAVPVTDDDGEVFAGMTMAQDITEQNERKQQLEDTVEKLEKSNERLEQFAYAASHDLQEPLRMVSSYLQLLERRYEDTLDEEGEEFLEFAVDGADRMRAMVDGLLQYSRVDTEGDPPEPVDLNAVLDDVLADLQLQLEETDADITAASLPRVEGDASQLRQLFQNLLDNAVTYAGDEPPRIAISAERAGRDWVVSISDEGMGIDPDDQAAVFEVFQRLHGPDEHAGTGIGLALCERIIERHDGEIWVDSEPGDGSTFSFTLPAPRDRDA</sequence>
<dbReference type="CDD" id="cd00130">
    <property type="entry name" value="PAS"/>
    <property type="match status" value="1"/>
</dbReference>
<dbReference type="EC" id="2.7.13.3" evidence="2"/>
<gene>
    <name evidence="11" type="ORF">NP511_07900</name>
</gene>
<name>A0AAF0PJ48_9EURY</name>
<feature type="region of interest" description="Disordered" evidence="7">
    <location>
        <begin position="633"/>
        <end position="653"/>
    </location>
</feature>
<dbReference type="InterPro" id="IPR035965">
    <property type="entry name" value="PAS-like_dom_sf"/>
</dbReference>
<dbReference type="SMART" id="SM00065">
    <property type="entry name" value="GAF"/>
    <property type="match status" value="1"/>
</dbReference>
<keyword evidence="11" id="KW-0547">Nucleotide-binding</keyword>
<comment type="catalytic activity">
    <reaction evidence="1">
        <text>ATP + protein L-histidine = ADP + protein N-phospho-L-histidine.</text>
        <dbReference type="EC" id="2.7.13.3"/>
    </reaction>
</comment>
<dbReference type="SUPFAM" id="SSF47384">
    <property type="entry name" value="Homodimeric domain of signal transducing histidine kinase"/>
    <property type="match status" value="1"/>
</dbReference>
<dbReference type="Gene3D" id="3.30.565.10">
    <property type="entry name" value="Histidine kinase-like ATPase, C-terminal domain"/>
    <property type="match status" value="1"/>
</dbReference>
<dbReference type="InterPro" id="IPR003661">
    <property type="entry name" value="HisK_dim/P_dom"/>
</dbReference>
<dbReference type="Gene3D" id="3.30.450.20">
    <property type="entry name" value="PAS domain"/>
    <property type="match status" value="2"/>
</dbReference>
<dbReference type="Pfam" id="PF08448">
    <property type="entry name" value="PAS_4"/>
    <property type="match status" value="2"/>
</dbReference>
<dbReference type="GeneID" id="84213854"/>
<keyword evidence="6" id="KW-0175">Coiled coil</keyword>
<evidence type="ECO:0000259" key="10">
    <source>
        <dbReference type="PROSITE" id="PS50113"/>
    </source>
</evidence>